<evidence type="ECO:0000313" key="4">
    <source>
        <dbReference type="Proteomes" id="UP000265962"/>
    </source>
</evidence>
<keyword evidence="2" id="KW-0472">Membrane</keyword>
<feature type="compositionally biased region" description="Low complexity" evidence="1">
    <location>
        <begin position="37"/>
        <end position="69"/>
    </location>
</feature>
<dbReference type="AlphaFoldDB" id="A0A375I0W6"/>
<dbReference type="RefSeq" id="WP_119715568.1">
    <property type="nucleotide sequence ID" value="NZ_OMOH01000004.1"/>
</dbReference>
<keyword evidence="2" id="KW-1133">Transmembrane helix</keyword>
<name>A0A375I0W6_9ACTN</name>
<sequence length="462" mass="48634">MSTPQQPGAGGAGQNNWANQPSQPNSGWQPGQGAPSQNPMGNQGAPNPNAPWQQQPQQGYRPQQGYGQPATQPQPTAFTAQGPTQPNPAQQPQQGAWPGQPNAYPGQPNAYPGQTAYAGAPAGPAGSPPKSNSKKLVIIIGAIVLALIIASVLAFALLRGGSKERKAKQAVQGYITAISEGDANKAKGYLSDSLSDTSLLTNDVLKDSNERAPITDIAVEDAQQVTGSDIEYLVPVSYTIDDTATRTSLVVSFYSNNDPVVEAPSTLPLSLLEDVEIQVNGVTPDSDSPYVFPGSYNVTTDNKYLTIEDGEIEAYSPEELILDIPDVAVSEAGKQMFREKVVAAATECLASNRLDSGCGEPLPATWETGETLDEGTVKRSQNAAEAAKLQSVSPSLGLKGPTILSASYADLGTIDTTVGCSKDGQHGECSVHKTLFGVETGWYFGSPYIDVTDPDLVVKWED</sequence>
<proteinExistence type="predicted"/>
<keyword evidence="4" id="KW-1185">Reference proteome</keyword>
<reference evidence="4" key="1">
    <citation type="submission" date="2018-02" db="EMBL/GenBank/DDBJ databases">
        <authorList>
            <person name="Hornung B."/>
        </authorList>
    </citation>
    <scope>NUCLEOTIDE SEQUENCE [LARGE SCALE GENOMIC DNA]</scope>
</reference>
<feature type="compositionally biased region" description="Low complexity" evidence="1">
    <location>
        <begin position="79"/>
        <end position="103"/>
    </location>
</feature>
<evidence type="ECO:0000256" key="1">
    <source>
        <dbReference type="SAM" id="MobiDB-lite"/>
    </source>
</evidence>
<gene>
    <name evidence="3" type="ORF">PROPJV5_1412</name>
</gene>
<evidence type="ECO:0000313" key="3">
    <source>
        <dbReference type="EMBL" id="SPF68417.1"/>
    </source>
</evidence>
<dbReference type="Proteomes" id="UP000265962">
    <property type="component" value="Unassembled WGS sequence"/>
</dbReference>
<evidence type="ECO:0000256" key="2">
    <source>
        <dbReference type="SAM" id="Phobius"/>
    </source>
</evidence>
<organism evidence="3 4">
    <name type="scientific">Propionibacterium ruminifibrarum</name>
    <dbReference type="NCBI Taxonomy" id="1962131"/>
    <lineage>
        <taxon>Bacteria</taxon>
        <taxon>Bacillati</taxon>
        <taxon>Actinomycetota</taxon>
        <taxon>Actinomycetes</taxon>
        <taxon>Propionibacteriales</taxon>
        <taxon>Propionibacteriaceae</taxon>
        <taxon>Propionibacterium</taxon>
    </lineage>
</organism>
<feature type="region of interest" description="Disordered" evidence="1">
    <location>
        <begin position="1"/>
        <end position="131"/>
    </location>
</feature>
<accession>A0A375I0W6</accession>
<feature type="transmembrane region" description="Helical" evidence="2">
    <location>
        <begin position="136"/>
        <end position="158"/>
    </location>
</feature>
<dbReference type="EMBL" id="OMOH01000004">
    <property type="protein sequence ID" value="SPF68417.1"/>
    <property type="molecule type" value="Genomic_DNA"/>
</dbReference>
<keyword evidence="2" id="KW-0812">Transmembrane</keyword>
<feature type="compositionally biased region" description="Low complexity" evidence="1">
    <location>
        <begin position="110"/>
        <end position="129"/>
    </location>
</feature>
<dbReference type="OrthoDB" id="3727095at2"/>
<protein>
    <submittedName>
        <fullName evidence="3">Uncharacterized protein</fullName>
    </submittedName>
</protein>